<evidence type="ECO:0000256" key="21">
    <source>
        <dbReference type="RuleBase" id="RU362060"/>
    </source>
</evidence>
<evidence type="ECO:0000256" key="19">
    <source>
        <dbReference type="PIRSR" id="PIRSR600823-4"/>
    </source>
</evidence>
<dbReference type="FunFam" id="1.10.520.10:FF:000008">
    <property type="entry name" value="Peroxidase"/>
    <property type="match status" value="1"/>
</dbReference>
<dbReference type="GO" id="GO:0140825">
    <property type="term" value="F:lactoperoxidase activity"/>
    <property type="evidence" value="ECO:0007669"/>
    <property type="project" value="UniProtKB-EC"/>
</dbReference>
<feature type="disulfide bond" evidence="20">
    <location>
        <begin position="64"/>
        <end position="69"/>
    </location>
</feature>
<comment type="caution">
    <text evidence="23">The sequence shown here is derived from an EMBL/GenBank/DDBJ whole genome shotgun (WGS) entry which is preliminary data.</text>
</comment>
<keyword evidence="15 21" id="KW-0376">Hydrogen peroxide</keyword>
<feature type="disulfide bond" evidence="20">
    <location>
        <begin position="115"/>
        <end position="315"/>
    </location>
</feature>
<proteinExistence type="inferred from homology"/>
<evidence type="ECO:0000256" key="8">
    <source>
        <dbReference type="ARBA" id="ARBA00022723"/>
    </source>
</evidence>
<evidence type="ECO:0000256" key="20">
    <source>
        <dbReference type="PIRSR" id="PIRSR600823-5"/>
    </source>
</evidence>
<comment type="cofactor">
    <cofactor evidence="18 21">
        <name>heme b</name>
        <dbReference type="ChEBI" id="CHEBI:60344"/>
    </cofactor>
    <text evidence="18 21">Binds 1 heme b (iron(II)-protoporphyrin IX) group per subunit.</text>
</comment>
<comment type="subcellular location">
    <subcellularLocation>
        <location evidence="21">Secreted</location>
    </subcellularLocation>
</comment>
<evidence type="ECO:0000256" key="17">
    <source>
        <dbReference type="PIRSR" id="PIRSR600823-2"/>
    </source>
</evidence>
<feature type="active site" description="Proton acceptor" evidence="16">
    <location>
        <position position="62"/>
    </location>
</feature>
<feature type="disulfide bond" evidence="20">
    <location>
        <begin position="193"/>
        <end position="225"/>
    </location>
</feature>
<evidence type="ECO:0000256" key="13">
    <source>
        <dbReference type="ARBA" id="ARBA00023157"/>
    </source>
</evidence>
<dbReference type="Gene3D" id="1.10.420.10">
    <property type="entry name" value="Peroxidase, domain 2"/>
    <property type="match status" value="1"/>
</dbReference>
<dbReference type="AlphaFoldDB" id="A0AAW2U649"/>
<feature type="binding site" evidence="18">
    <location>
        <position position="66"/>
    </location>
    <ligand>
        <name>Ca(2+)</name>
        <dbReference type="ChEBI" id="CHEBI:29108"/>
        <label>1</label>
    </ligand>
</feature>
<feature type="domain" description="Plant heme peroxidase family profile" evidence="22">
    <location>
        <begin position="21"/>
        <end position="319"/>
    </location>
</feature>
<evidence type="ECO:0000256" key="11">
    <source>
        <dbReference type="ARBA" id="ARBA00023002"/>
    </source>
</evidence>
<dbReference type="InterPro" id="IPR019794">
    <property type="entry name" value="Peroxidases_AS"/>
</dbReference>
<keyword evidence="6 21" id="KW-0575">Peroxidase</keyword>
<feature type="site" description="Transition state stabilizer" evidence="19">
    <location>
        <position position="58"/>
    </location>
</feature>
<dbReference type="EC" id="1.11.1.7" evidence="4 21"/>
<comment type="function">
    <text evidence="2">Removal of H(2)O(2), oxidation of toxic reductants, biosynthesis and degradation of lignin, suberization, auxin catabolism, response to environmental stresses such as wounding, pathogen attack and oxidative stress. These functions might be dependent on each isozyme/isoform in each plant tissue.</text>
</comment>
<evidence type="ECO:0000256" key="18">
    <source>
        <dbReference type="PIRSR" id="PIRSR600823-3"/>
    </source>
</evidence>
<dbReference type="InterPro" id="IPR002016">
    <property type="entry name" value="Haem_peroxidase"/>
</dbReference>
<feature type="binding site" evidence="18">
    <location>
        <position position="63"/>
    </location>
    <ligand>
        <name>Ca(2+)</name>
        <dbReference type="ChEBI" id="CHEBI:29108"/>
        <label>1</label>
    </ligand>
</feature>
<dbReference type="PANTHER" id="PTHR31517">
    <property type="match status" value="1"/>
</dbReference>
<comment type="similarity">
    <text evidence="21">Belongs to the peroxidase family. Classical plant (class III) peroxidase subfamily.</text>
</comment>
<evidence type="ECO:0000256" key="12">
    <source>
        <dbReference type="ARBA" id="ARBA00023004"/>
    </source>
</evidence>
<evidence type="ECO:0000256" key="2">
    <source>
        <dbReference type="ARBA" id="ARBA00002322"/>
    </source>
</evidence>
<accession>A0AAW2U649</accession>
<dbReference type="PROSITE" id="PS00435">
    <property type="entry name" value="PEROXIDASE_1"/>
    <property type="match status" value="1"/>
</dbReference>
<feature type="binding site" evidence="18">
    <location>
        <position position="70"/>
    </location>
    <ligand>
        <name>Ca(2+)</name>
        <dbReference type="ChEBI" id="CHEBI:29108"/>
        <label>1</label>
    </ligand>
</feature>
<name>A0AAW2U649_SESRA</name>
<dbReference type="PROSITE" id="PS00436">
    <property type="entry name" value="PEROXIDASE_2"/>
    <property type="match status" value="1"/>
</dbReference>
<evidence type="ECO:0000256" key="4">
    <source>
        <dbReference type="ARBA" id="ARBA00012313"/>
    </source>
</evidence>
<dbReference type="InterPro" id="IPR019793">
    <property type="entry name" value="Peroxidases_heam-ligand_BS"/>
</dbReference>
<evidence type="ECO:0000256" key="1">
    <source>
        <dbReference type="ARBA" id="ARBA00000189"/>
    </source>
</evidence>
<dbReference type="EMBL" id="JACGWJ010000006">
    <property type="protein sequence ID" value="KAL0412705.1"/>
    <property type="molecule type" value="Genomic_DNA"/>
</dbReference>
<dbReference type="Gene3D" id="1.10.520.10">
    <property type="match status" value="1"/>
</dbReference>
<keyword evidence="9 21" id="KW-0732">Signal</keyword>
<dbReference type="GO" id="GO:0042744">
    <property type="term" value="P:hydrogen peroxide catabolic process"/>
    <property type="evidence" value="ECO:0007669"/>
    <property type="project" value="UniProtKB-KW"/>
</dbReference>
<keyword evidence="8 18" id="KW-0479">Metal-binding</keyword>
<evidence type="ECO:0000256" key="16">
    <source>
        <dbReference type="PIRSR" id="PIRSR600823-1"/>
    </source>
</evidence>
<evidence type="ECO:0000256" key="5">
    <source>
        <dbReference type="ARBA" id="ARBA00022525"/>
    </source>
</evidence>
<feature type="binding site" evidence="18">
    <location>
        <position position="83"/>
    </location>
    <ligand>
        <name>Ca(2+)</name>
        <dbReference type="ChEBI" id="CHEBI:29108"/>
        <label>1</label>
    </ligand>
</feature>
<gene>
    <name evidence="23" type="ORF">Sradi_1472200</name>
</gene>
<dbReference type="InterPro" id="IPR000823">
    <property type="entry name" value="Peroxidase_pln"/>
</dbReference>
<dbReference type="PRINTS" id="PR00458">
    <property type="entry name" value="PEROXIDASE"/>
</dbReference>
<keyword evidence="12 18" id="KW-0408">Iron</keyword>
<dbReference type="GO" id="GO:0005576">
    <property type="term" value="C:extracellular region"/>
    <property type="evidence" value="ECO:0007669"/>
    <property type="project" value="UniProtKB-SubCell"/>
</dbReference>
<dbReference type="Pfam" id="PF00141">
    <property type="entry name" value="peroxidase"/>
    <property type="match status" value="1"/>
</dbReference>
<dbReference type="FunFam" id="1.10.420.10:FF:000010">
    <property type="entry name" value="Peroxidase"/>
    <property type="match status" value="1"/>
</dbReference>
<feature type="binding site" evidence="18">
    <location>
        <position position="68"/>
    </location>
    <ligand>
        <name>Ca(2+)</name>
        <dbReference type="ChEBI" id="CHEBI:29108"/>
        <label>1</label>
    </ligand>
</feature>
<keyword evidence="14" id="KW-0325">Glycoprotein</keyword>
<keyword evidence="7 21" id="KW-0349">Heme</keyword>
<evidence type="ECO:0000256" key="6">
    <source>
        <dbReference type="ARBA" id="ARBA00022559"/>
    </source>
</evidence>
<feature type="signal peptide" evidence="21">
    <location>
        <begin position="1"/>
        <end position="20"/>
    </location>
</feature>
<dbReference type="PRINTS" id="PR00461">
    <property type="entry name" value="PLPEROXIDASE"/>
</dbReference>
<evidence type="ECO:0000256" key="9">
    <source>
        <dbReference type="ARBA" id="ARBA00022729"/>
    </source>
</evidence>
<protein>
    <recommendedName>
        <fullName evidence="4 21">Peroxidase</fullName>
        <ecNumber evidence="4 21">1.11.1.7</ecNumber>
    </recommendedName>
</protein>
<keyword evidence="5 21" id="KW-0964">Secreted</keyword>
<evidence type="ECO:0000259" key="22">
    <source>
        <dbReference type="PROSITE" id="PS50873"/>
    </source>
</evidence>
<evidence type="ECO:0000256" key="15">
    <source>
        <dbReference type="ARBA" id="ARBA00023324"/>
    </source>
</evidence>
<dbReference type="InterPro" id="IPR010255">
    <property type="entry name" value="Haem_peroxidase_sf"/>
</dbReference>
<dbReference type="PANTHER" id="PTHR31517:SF84">
    <property type="entry name" value="PEROXIDASE"/>
    <property type="match status" value="1"/>
</dbReference>
<feature type="binding site" evidence="18">
    <location>
        <position position="238"/>
    </location>
    <ligand>
        <name>Ca(2+)</name>
        <dbReference type="ChEBI" id="CHEBI:29108"/>
        <label>2</label>
    </ligand>
</feature>
<comment type="similarity">
    <text evidence="3">Belongs to the peroxidase family. Ascorbate peroxidase subfamily.</text>
</comment>
<dbReference type="InterPro" id="IPR033905">
    <property type="entry name" value="Secretory_peroxidase"/>
</dbReference>
<dbReference type="GO" id="GO:0046872">
    <property type="term" value="F:metal ion binding"/>
    <property type="evidence" value="ECO:0007669"/>
    <property type="project" value="UniProtKB-UniRule"/>
</dbReference>
<comment type="cofactor">
    <cofactor evidence="18 21">
        <name>Ca(2+)</name>
        <dbReference type="ChEBI" id="CHEBI:29108"/>
    </cofactor>
    <text evidence="18 21">Binds 2 calcium ions per subunit.</text>
</comment>
<dbReference type="GO" id="GO:0020037">
    <property type="term" value="F:heme binding"/>
    <property type="evidence" value="ECO:0007669"/>
    <property type="project" value="UniProtKB-UniRule"/>
</dbReference>
<feature type="binding site" evidence="18">
    <location>
        <position position="72"/>
    </location>
    <ligand>
        <name>Ca(2+)</name>
        <dbReference type="ChEBI" id="CHEBI:29108"/>
        <label>1</label>
    </ligand>
</feature>
<keyword evidence="13 20" id="KW-1015">Disulfide bond</keyword>
<reference evidence="23" key="2">
    <citation type="journal article" date="2024" name="Plant">
        <title>Genomic evolution and insights into agronomic trait innovations of Sesamum species.</title>
        <authorList>
            <person name="Miao H."/>
            <person name="Wang L."/>
            <person name="Qu L."/>
            <person name="Liu H."/>
            <person name="Sun Y."/>
            <person name="Le M."/>
            <person name="Wang Q."/>
            <person name="Wei S."/>
            <person name="Zheng Y."/>
            <person name="Lin W."/>
            <person name="Duan Y."/>
            <person name="Cao H."/>
            <person name="Xiong S."/>
            <person name="Wang X."/>
            <person name="Wei L."/>
            <person name="Li C."/>
            <person name="Ma Q."/>
            <person name="Ju M."/>
            <person name="Zhao R."/>
            <person name="Li G."/>
            <person name="Mu C."/>
            <person name="Tian Q."/>
            <person name="Mei H."/>
            <person name="Zhang T."/>
            <person name="Gao T."/>
            <person name="Zhang H."/>
        </authorList>
    </citation>
    <scope>NUCLEOTIDE SEQUENCE</scope>
    <source>
        <strain evidence="23">G02</strain>
    </source>
</reference>
<organism evidence="23">
    <name type="scientific">Sesamum radiatum</name>
    <name type="common">Black benniseed</name>
    <dbReference type="NCBI Taxonomy" id="300843"/>
    <lineage>
        <taxon>Eukaryota</taxon>
        <taxon>Viridiplantae</taxon>
        <taxon>Streptophyta</taxon>
        <taxon>Embryophyta</taxon>
        <taxon>Tracheophyta</taxon>
        <taxon>Spermatophyta</taxon>
        <taxon>Magnoliopsida</taxon>
        <taxon>eudicotyledons</taxon>
        <taxon>Gunneridae</taxon>
        <taxon>Pentapetalae</taxon>
        <taxon>asterids</taxon>
        <taxon>lamiids</taxon>
        <taxon>Lamiales</taxon>
        <taxon>Pedaliaceae</taxon>
        <taxon>Sesamum</taxon>
    </lineage>
</organism>
<evidence type="ECO:0000256" key="3">
    <source>
        <dbReference type="ARBA" id="ARBA00006873"/>
    </source>
</evidence>
<evidence type="ECO:0000256" key="7">
    <source>
        <dbReference type="ARBA" id="ARBA00022617"/>
    </source>
</evidence>
<evidence type="ECO:0000313" key="23">
    <source>
        <dbReference type="EMBL" id="KAL0412705.1"/>
    </source>
</evidence>
<comment type="catalytic activity">
    <reaction evidence="1 21">
        <text>2 a phenolic donor + H2O2 = 2 a phenolic radical donor + 2 H2O</text>
        <dbReference type="Rhea" id="RHEA:56136"/>
        <dbReference type="ChEBI" id="CHEBI:15377"/>
        <dbReference type="ChEBI" id="CHEBI:16240"/>
        <dbReference type="ChEBI" id="CHEBI:139520"/>
        <dbReference type="ChEBI" id="CHEBI:139521"/>
        <dbReference type="EC" id="1.11.1.7"/>
    </reaction>
</comment>
<dbReference type="SUPFAM" id="SSF48113">
    <property type="entry name" value="Heme-dependent peroxidases"/>
    <property type="match status" value="1"/>
</dbReference>
<feature type="chain" id="PRO_5043110416" description="Peroxidase" evidence="21">
    <location>
        <begin position="21"/>
        <end position="319"/>
    </location>
</feature>
<feature type="binding site" evidence="17">
    <location>
        <position position="156"/>
    </location>
    <ligand>
        <name>substrate</name>
    </ligand>
</feature>
<reference evidence="23" key="1">
    <citation type="submission" date="2020-06" db="EMBL/GenBank/DDBJ databases">
        <authorList>
            <person name="Li T."/>
            <person name="Hu X."/>
            <person name="Zhang T."/>
            <person name="Song X."/>
            <person name="Zhang H."/>
            <person name="Dai N."/>
            <person name="Sheng W."/>
            <person name="Hou X."/>
            <person name="Wei L."/>
        </authorList>
    </citation>
    <scope>NUCLEOTIDE SEQUENCE</scope>
    <source>
        <strain evidence="23">G02</strain>
        <tissue evidence="23">Leaf</tissue>
    </source>
</reference>
<keyword evidence="11 21" id="KW-0560">Oxidoreductase</keyword>
<evidence type="ECO:0000256" key="10">
    <source>
        <dbReference type="ARBA" id="ARBA00022837"/>
    </source>
</evidence>
<feature type="binding site" description="axial binding residue" evidence="18">
    <location>
        <position position="186"/>
    </location>
    <ligand>
        <name>heme b</name>
        <dbReference type="ChEBI" id="CHEBI:60344"/>
    </ligand>
    <ligandPart>
        <name>Fe</name>
        <dbReference type="ChEBI" id="CHEBI:18248"/>
    </ligandPart>
</feature>
<dbReference type="PROSITE" id="PS50873">
    <property type="entry name" value="PEROXIDASE_4"/>
    <property type="match status" value="1"/>
</dbReference>
<sequence length="319" mass="34032">MVLSFILLLITTYFLGFSQSQLQVGFYDTTCPNAEAIVAGIVRDAAASNPNTAPVLLRLHFHDCFVAGCDGSILIDNGQETDERQAFGHQGVGGFDIIERAKSQLEAECPGTVSCADIVALAARDAVVVAKGPFYDVETGRKDGMVSNVTLADDMPDVADSVMSLKTKFFLKGLNEKDLVLLSAAHTIGTAACFFMGQRLYSFPAAGGSDPSINPILLPELKSTCPEKGDVGVRLPIDRGSAETFDIQILQNIRSGFAVLQSDASLYQDEATRSVVDSYFVPFGPSFEADFAGAMVRMGRIGVLTGSQGTVRRTCAAFN</sequence>
<dbReference type="GO" id="GO:0006979">
    <property type="term" value="P:response to oxidative stress"/>
    <property type="evidence" value="ECO:0007669"/>
    <property type="project" value="UniProtKB-UniRule"/>
</dbReference>
<feature type="binding site" evidence="18">
    <location>
        <position position="187"/>
    </location>
    <ligand>
        <name>Ca(2+)</name>
        <dbReference type="ChEBI" id="CHEBI:29108"/>
        <label>2</label>
    </ligand>
</feature>
<evidence type="ECO:0000256" key="14">
    <source>
        <dbReference type="ARBA" id="ARBA00023180"/>
    </source>
</evidence>
<dbReference type="CDD" id="cd00693">
    <property type="entry name" value="secretory_peroxidase"/>
    <property type="match status" value="1"/>
</dbReference>
<feature type="disulfide bond" evidence="20">
    <location>
        <begin position="31"/>
        <end position="109"/>
    </location>
</feature>
<feature type="binding site" evidence="18">
    <location>
        <position position="246"/>
    </location>
    <ligand>
        <name>Ca(2+)</name>
        <dbReference type="ChEBI" id="CHEBI:29108"/>
        <label>2</label>
    </ligand>
</feature>
<keyword evidence="10 18" id="KW-0106">Calcium</keyword>